<evidence type="ECO:0000313" key="5">
    <source>
        <dbReference type="Proteomes" id="UP000829291"/>
    </source>
</evidence>
<comment type="caution">
    <text evidence="2">Lacks conserved residue(s) required for the propagation of feature annotation.</text>
</comment>
<dbReference type="InParanoid" id="A0A6J0BYN1"/>
<dbReference type="InterPro" id="IPR050733">
    <property type="entry name" value="Vitellogenin/Apolipophorin"/>
</dbReference>
<dbReference type="SMART" id="SM01169">
    <property type="entry name" value="DUF1943"/>
    <property type="match status" value="1"/>
</dbReference>
<dbReference type="SUPFAM" id="SSF48431">
    <property type="entry name" value="Lipovitellin-phosvitin complex, superhelical domain"/>
    <property type="match status" value="1"/>
</dbReference>
<dbReference type="OrthoDB" id="5956066at2759"/>
<keyword evidence="1 3" id="KW-0732">Signal</keyword>
<evidence type="ECO:0000256" key="2">
    <source>
        <dbReference type="PROSITE-ProRule" id="PRU00557"/>
    </source>
</evidence>
<dbReference type="Proteomes" id="UP000829291">
    <property type="component" value="Chromosome 2"/>
</dbReference>
<dbReference type="GeneID" id="107224018"/>
<accession>A0A6J0BYN1</accession>
<dbReference type="PANTHER" id="PTHR23345:SF33">
    <property type="entry name" value="CROSSVEINLESS D"/>
    <property type="match status" value="1"/>
</dbReference>
<dbReference type="InterPro" id="IPR015255">
    <property type="entry name" value="Vitellinogen_open_b-sht"/>
</dbReference>
<dbReference type="SUPFAM" id="SSF56968">
    <property type="entry name" value="Lipovitellin-phosvitin complex, beta-sheet shell regions"/>
    <property type="match status" value="2"/>
</dbReference>
<dbReference type="InterPro" id="IPR011030">
    <property type="entry name" value="Lipovitellin_superhlx_dom"/>
</dbReference>
<dbReference type="Gene3D" id="2.30.230.10">
    <property type="entry name" value="Lipovitellin, beta-sheet shell regions, chain A"/>
    <property type="match status" value="1"/>
</dbReference>
<sequence length="1512" mass="172519">MRQPLLLVAGLLACFALARALPGLFPRDQVTTYKYYADVKVGNIEPVPYASQFVIGGVMHVTPHLSDPSLKNAFHITLNVTHGVRNGEIQHFEKITDHMLPVPDVAEVINDPFIVIFDDDGKVKGLMVHEQEAGWSRNMKQSIASMLQLDLSSMHLEMPIKSHGFLTRENSIYGQCAVAYDVHRTLDLEEGHFTVTKMMNPLNCKKFDQHTFNSKESTESCLIDEEDAMSAASRRVFHIKHTGKDLLIKTLVAHGVLNYFPWKAQTEAHYILANQSMELMSLVPFENNLVPKLNVTGMVLLNDIEFKRSHHGYALRAGLDLTHGRHVVNLDDVATQLMKMLGEAVDYMTENNLDMTSPEIKHGQTINRILNTISYMDLASLEHVFNNIAADSSTKEDKVRTVFLHMIVHAGTDATCLLTRNLIRKHKVTPQMAIFMLSKLPYNIRVPTETLLVEMESLITLADPGEASDKSLGIHRTGILCFATMIYQTYKHAEKYHRSMDPDLVKRYVKHYYDHVISEPTYEMKMVYLHALRNIRIGGAREVLEPIIRGDLMISERPDHLRFHAMIVNLESSDDVEYIHNLYWPILTNTKLPVELRVCAYTILIKQPPRMERLMNLYWFMVYEKNEHLYNFHYTTMKSLSNTMSPCMAPMKEMARKLLRFIRVRPVSGILTGSWTVDFENRKFGFGESFNLMMTADEHTGYPSSAVIEYKTLNHRRPVSHRTLWLRVEGVDDVIANMIWGSAMDKPFIHIEEIHNVLNMANKDMPQKKPVHVEIAVMIQDRTIYTCHFDAKELTNMQNTIRRLMSEPNDLSFAKMHTEFDELYVQHVPNDLGLPTVFHTQIPSVQIMNGKVEIGNVTESPLNVKIESSIRHWRHGYYSMEVYNPIIDTWHAIRRVSAFDTSLPIAVNIGYNKEAKNIKISLPRLPLTEYSVSGIRSHAKNYVMVIGAEEGVLERHCPMCHPAELITRGLKHKKNISLVNVDSKDTGLHFSMHQYDCERIIRPGSRFDMVSEIFSKENKNTMDNSLLLGVMTLREYYLYGLINPELGTCGYLAKLEPSIVYPTSVVDINMRVNFEEATQKTLNLFPGVKMDLRGTLEAKTVSTNVPLCSWSINANAATTQGHVNNQLRIQMTRTIPGQKDLKICIDGHKIYSGSNVDFLDRNLTIKQETIGKLMINMGETEDSESTMCVRDDASVIINMKGEMSSEQIEALKDASINGKCQKDIENPVYLYAESFMIPRTRGCLDEAILHSYLRKYSYTVQYKNIPEHLKSMIYWMDDVINVNLWPYATQHPAHTEAGIIKIAAEFPLGDEGMNLDVRTPMHEKRYTAVPIGDTSRWIEMLDNTRFSQDLLVRLRNNNIKFCTIYPEVLINTDGGIMPFVLPSKWTLLTGDSERHMFSVFVKRIEPLRKMGLLMTVANHTVEVIPSDTIPTVTVDGEVIDHENGLSVLEGDAHYILRVIWSQDRLIIQTKHNAFDLEWTERSVALAMSTALQGRVTGLCGHLDGSYDESIHI</sequence>
<dbReference type="GO" id="GO:0005319">
    <property type="term" value="F:lipid transporter activity"/>
    <property type="evidence" value="ECO:0007669"/>
    <property type="project" value="InterPro"/>
</dbReference>
<dbReference type="Gene3D" id="1.25.10.20">
    <property type="entry name" value="Vitellinogen, superhelical"/>
    <property type="match status" value="1"/>
</dbReference>
<organism evidence="6">
    <name type="scientific">Neodiprion lecontei</name>
    <name type="common">Redheaded pine sawfly</name>
    <dbReference type="NCBI Taxonomy" id="441921"/>
    <lineage>
        <taxon>Eukaryota</taxon>
        <taxon>Metazoa</taxon>
        <taxon>Ecdysozoa</taxon>
        <taxon>Arthropoda</taxon>
        <taxon>Hexapoda</taxon>
        <taxon>Insecta</taxon>
        <taxon>Pterygota</taxon>
        <taxon>Neoptera</taxon>
        <taxon>Endopterygota</taxon>
        <taxon>Hymenoptera</taxon>
        <taxon>Tenthredinoidea</taxon>
        <taxon>Diprionidae</taxon>
        <taxon>Diprioninae</taxon>
        <taxon>Neodiprion</taxon>
    </lineage>
</organism>
<dbReference type="KEGG" id="nlo:107224018"/>
<name>A0A6J0BYN1_NEOLC</name>
<feature type="signal peptide" evidence="3">
    <location>
        <begin position="1"/>
        <end position="20"/>
    </location>
</feature>
<keyword evidence="5" id="KW-1185">Reference proteome</keyword>
<protein>
    <submittedName>
        <fullName evidence="6">Uncharacterized protein LOC107224018</fullName>
    </submittedName>
</protein>
<evidence type="ECO:0000256" key="3">
    <source>
        <dbReference type="SAM" id="SignalP"/>
    </source>
</evidence>
<dbReference type="RefSeq" id="XP_015519445.2">
    <property type="nucleotide sequence ID" value="XM_015663959.2"/>
</dbReference>
<feature type="domain" description="Vitellogenin" evidence="4">
    <location>
        <begin position="24"/>
        <end position="706"/>
    </location>
</feature>
<dbReference type="InterPro" id="IPR015816">
    <property type="entry name" value="Vitellinogen_b-sht_N"/>
</dbReference>
<proteinExistence type="predicted"/>
<dbReference type="Pfam" id="PF01347">
    <property type="entry name" value="Vitellogenin_N"/>
    <property type="match status" value="1"/>
</dbReference>
<dbReference type="PROSITE" id="PS51211">
    <property type="entry name" value="VITELLOGENIN"/>
    <property type="match status" value="1"/>
</dbReference>
<gene>
    <name evidence="6" type="primary">LOC107224018</name>
</gene>
<feature type="chain" id="PRO_5047318838" evidence="3">
    <location>
        <begin position="21"/>
        <end position="1512"/>
    </location>
</feature>
<reference evidence="6" key="1">
    <citation type="submission" date="2025-08" db="UniProtKB">
        <authorList>
            <consortium name="RefSeq"/>
        </authorList>
    </citation>
    <scope>IDENTIFICATION</scope>
    <source>
        <tissue evidence="6">Thorax and Abdomen</tissue>
    </source>
</reference>
<evidence type="ECO:0000259" key="4">
    <source>
        <dbReference type="PROSITE" id="PS51211"/>
    </source>
</evidence>
<dbReference type="SMART" id="SM00638">
    <property type="entry name" value="LPD_N"/>
    <property type="match status" value="1"/>
</dbReference>
<evidence type="ECO:0000256" key="1">
    <source>
        <dbReference type="ARBA" id="ARBA00022729"/>
    </source>
</evidence>
<evidence type="ECO:0000313" key="6">
    <source>
        <dbReference type="RefSeq" id="XP_015519445.2"/>
    </source>
</evidence>
<dbReference type="InterPro" id="IPR001747">
    <property type="entry name" value="Vitellogenin_N"/>
</dbReference>
<dbReference type="PANTHER" id="PTHR23345">
    <property type="entry name" value="VITELLOGENIN-RELATED"/>
    <property type="match status" value="1"/>
</dbReference>
<dbReference type="InterPro" id="IPR015819">
    <property type="entry name" value="Lipid_transp_b-sht_shell"/>
</dbReference>